<evidence type="ECO:0000313" key="1">
    <source>
        <dbReference type="EMBL" id="MDF3839305.1"/>
    </source>
</evidence>
<gene>
    <name evidence="1" type="ORF">P3W85_41170</name>
</gene>
<proteinExistence type="predicted"/>
<protein>
    <submittedName>
        <fullName evidence="1">Uncharacterized protein</fullName>
    </submittedName>
</protein>
<comment type="caution">
    <text evidence="1">The sequence shown here is derived from an EMBL/GenBank/DDBJ whole genome shotgun (WGS) entry which is preliminary data.</text>
</comment>
<dbReference type="Proteomes" id="UP001216674">
    <property type="component" value="Unassembled WGS sequence"/>
</dbReference>
<organism evidence="1 2">
    <name type="scientific">Cupriavidus basilensis</name>
    <dbReference type="NCBI Taxonomy" id="68895"/>
    <lineage>
        <taxon>Bacteria</taxon>
        <taxon>Pseudomonadati</taxon>
        <taxon>Pseudomonadota</taxon>
        <taxon>Betaproteobacteria</taxon>
        <taxon>Burkholderiales</taxon>
        <taxon>Burkholderiaceae</taxon>
        <taxon>Cupriavidus</taxon>
    </lineage>
</organism>
<keyword evidence="2" id="KW-1185">Reference proteome</keyword>
<accession>A0ABT6B365</accession>
<evidence type="ECO:0000313" key="2">
    <source>
        <dbReference type="Proteomes" id="UP001216674"/>
    </source>
</evidence>
<name>A0ABT6B365_9BURK</name>
<sequence length="177" mass="18108">PAQSPGGPITGLLTGLLQASRDTLRRIGGGVPGKEALTRQLRAARQGVHAGPAPASGYRLQLTCADTPLTPATARFTATATVVQGDGTDITATLAPSAWRWRRASGLSMRAGHGAVTVDMEGSARTVCVCPLGISLSLSGTSRAACRALAAEIEVVVLLGNGERLSQRLEAGLAELE</sequence>
<reference evidence="1 2" key="1">
    <citation type="submission" date="2023-03" db="EMBL/GenBank/DDBJ databases">
        <title>Draft assemblies of triclosan tolerant bacteria isolated from returned activated sludge.</title>
        <authorList>
            <person name="Van Hamelsveld S."/>
        </authorList>
    </citation>
    <scope>NUCLEOTIDE SEQUENCE [LARGE SCALE GENOMIC DNA]</scope>
    <source>
        <strain evidence="1 2">GW210010_S58</strain>
    </source>
</reference>
<dbReference type="EMBL" id="JARJLM010000670">
    <property type="protein sequence ID" value="MDF3839305.1"/>
    <property type="molecule type" value="Genomic_DNA"/>
</dbReference>
<feature type="non-terminal residue" evidence="1">
    <location>
        <position position="1"/>
    </location>
</feature>
<dbReference type="RefSeq" id="WP_276269052.1">
    <property type="nucleotide sequence ID" value="NZ_JARJLM010000670.1"/>
</dbReference>